<name>A0A098EHL9_9BACL</name>
<protein>
    <submittedName>
        <fullName evidence="1">Uncharacterized protein</fullName>
    </submittedName>
</protein>
<organism evidence="1 2">
    <name type="scientific">Planococcus massiliensis</name>
    <dbReference type="NCBI Taxonomy" id="1499687"/>
    <lineage>
        <taxon>Bacteria</taxon>
        <taxon>Bacillati</taxon>
        <taxon>Bacillota</taxon>
        <taxon>Bacilli</taxon>
        <taxon>Bacillales</taxon>
        <taxon>Caryophanaceae</taxon>
        <taxon>Planococcus</taxon>
    </lineage>
</organism>
<evidence type="ECO:0000313" key="1">
    <source>
        <dbReference type="EMBL" id="CEG21280.1"/>
    </source>
</evidence>
<dbReference type="STRING" id="1499687.BN1080_00187"/>
<evidence type="ECO:0000313" key="2">
    <source>
        <dbReference type="Proteomes" id="UP000043699"/>
    </source>
</evidence>
<reference evidence="1 2" key="1">
    <citation type="submission" date="2014-09" db="EMBL/GenBank/DDBJ databases">
        <authorList>
            <person name="Urmite Genomes Urmite Genomes"/>
        </authorList>
    </citation>
    <scope>NUCLEOTIDE SEQUENCE [LARGE SCALE GENOMIC DNA]</scope>
    <source>
        <strain evidence="1 2">ES2</strain>
    </source>
</reference>
<dbReference type="AlphaFoldDB" id="A0A098EHL9"/>
<gene>
    <name evidence="1" type="ORF">BN1080_00187</name>
</gene>
<sequence length="77" mass="8936">MSELAIKERTDNRKVFSDSAVDYMHENYAVNKVRAQELMSAYIDEINVNDPITQHLGPDYFAIQILMAEEIIPYQPM</sequence>
<keyword evidence="2" id="KW-1185">Reference proteome</keyword>
<dbReference type="Proteomes" id="UP000043699">
    <property type="component" value="Unassembled WGS sequence"/>
</dbReference>
<dbReference type="EMBL" id="CCXS01000001">
    <property type="protein sequence ID" value="CEG21280.1"/>
    <property type="molecule type" value="Genomic_DNA"/>
</dbReference>
<accession>A0A098EHL9</accession>
<proteinExistence type="predicted"/>